<reference evidence="2 3" key="1">
    <citation type="journal article" date="2020" name="Genome Biol. Evol.">
        <title>Comparative genomics of Sclerotiniaceae.</title>
        <authorList>
            <person name="Valero Jimenez C.A."/>
            <person name="Steentjes M."/>
            <person name="Scholten O.E."/>
            <person name="Van Kan J.A.L."/>
        </authorList>
    </citation>
    <scope>NUCLEOTIDE SEQUENCE [LARGE SCALE GENOMIC DNA]</scope>
    <source>
        <strain evidence="2 3">MUCL 94</strain>
    </source>
</reference>
<feature type="region of interest" description="Disordered" evidence="1">
    <location>
        <begin position="27"/>
        <end position="48"/>
    </location>
</feature>
<dbReference type="AlphaFoldDB" id="A0A9P5LP72"/>
<dbReference type="GeneID" id="62153555"/>
<evidence type="ECO:0000256" key="1">
    <source>
        <dbReference type="SAM" id="MobiDB-lite"/>
    </source>
</evidence>
<evidence type="ECO:0000313" key="2">
    <source>
        <dbReference type="EMBL" id="KAF7927292.1"/>
    </source>
</evidence>
<evidence type="ECO:0000313" key="3">
    <source>
        <dbReference type="Proteomes" id="UP000710849"/>
    </source>
</evidence>
<protein>
    <submittedName>
        <fullName evidence="2">Uncharacterized protein</fullName>
    </submittedName>
</protein>
<feature type="compositionally biased region" description="Basic and acidic residues" evidence="1">
    <location>
        <begin position="38"/>
        <end position="48"/>
    </location>
</feature>
<dbReference type="EMBL" id="RCSW01000025">
    <property type="protein sequence ID" value="KAF7927292.1"/>
    <property type="molecule type" value="Genomic_DNA"/>
</dbReference>
<accession>A0A9P5LP72</accession>
<organism evidence="2 3">
    <name type="scientific">Botrytis byssoidea</name>
    <dbReference type="NCBI Taxonomy" id="139641"/>
    <lineage>
        <taxon>Eukaryota</taxon>
        <taxon>Fungi</taxon>
        <taxon>Dikarya</taxon>
        <taxon>Ascomycota</taxon>
        <taxon>Pezizomycotina</taxon>
        <taxon>Leotiomycetes</taxon>
        <taxon>Helotiales</taxon>
        <taxon>Sclerotiniaceae</taxon>
        <taxon>Botrytis</taxon>
    </lineage>
</organism>
<dbReference type="Proteomes" id="UP000710849">
    <property type="component" value="Unassembled WGS sequence"/>
</dbReference>
<comment type="caution">
    <text evidence="2">The sequence shown here is derived from an EMBL/GenBank/DDBJ whole genome shotgun (WGS) entry which is preliminary data.</text>
</comment>
<sequence length="101" mass="10680">MRLDVELSSTQANGGDAVVRCATLMSSANSESGGGEGETSRTEGNLKDEDFFDLNSTKGSKNLITLGRDGVGGSRPRDLGVAKAEKLKECDYCCSFKAGYF</sequence>
<name>A0A9P5LP72_9HELO</name>
<dbReference type="RefSeq" id="XP_038728528.1">
    <property type="nucleotide sequence ID" value="XM_038880482.1"/>
</dbReference>
<gene>
    <name evidence="2" type="ORF">EAE97_009967</name>
</gene>
<keyword evidence="3" id="KW-1185">Reference proteome</keyword>
<proteinExistence type="predicted"/>